<dbReference type="PANTHER" id="PTHR35862:SF1">
    <property type="entry name" value="FELS-2 PROPHAGE PROTEIN"/>
    <property type="match status" value="1"/>
</dbReference>
<name>A0A7C3H164_9BACT</name>
<accession>A0A7C3H164</accession>
<dbReference type="Pfam" id="PF26078">
    <property type="entry name" value="Baseplate_J_M"/>
    <property type="match status" value="1"/>
</dbReference>
<dbReference type="Proteomes" id="UP000886043">
    <property type="component" value="Unassembled WGS sequence"/>
</dbReference>
<dbReference type="InterPro" id="IPR014507">
    <property type="entry name" value="Baseplate_assembly_J_pred"/>
</dbReference>
<evidence type="ECO:0000259" key="2">
    <source>
        <dbReference type="Pfam" id="PF26078"/>
    </source>
</evidence>
<evidence type="ECO:0000259" key="1">
    <source>
        <dbReference type="Pfam" id="PF04865"/>
    </source>
</evidence>
<proteinExistence type="predicted"/>
<reference evidence="4" key="1">
    <citation type="journal article" date="2020" name="mSystems">
        <title>Genome- and Community-Level Interaction Insights into Carbon Utilization and Element Cycling Functions of Hydrothermarchaeota in Hydrothermal Sediment.</title>
        <authorList>
            <person name="Zhou Z."/>
            <person name="Liu Y."/>
            <person name="Xu W."/>
            <person name="Pan J."/>
            <person name="Luo Z.H."/>
            <person name="Li M."/>
        </authorList>
    </citation>
    <scope>NUCLEOTIDE SEQUENCE [LARGE SCALE GENOMIC DNA]</scope>
    <source>
        <strain evidence="4">HyVt-483</strain>
    </source>
</reference>
<dbReference type="AlphaFoldDB" id="A0A7C3H164"/>
<dbReference type="EMBL" id="DRMH01000076">
    <property type="protein sequence ID" value="HFC97926.1"/>
    <property type="molecule type" value="Genomic_DNA"/>
</dbReference>
<protein>
    <submittedName>
        <fullName evidence="4">Baseplate J/gp47 family protein</fullName>
    </submittedName>
</protein>
<gene>
    <name evidence="4" type="ORF">ENJ40_05660</name>
</gene>
<feature type="domain" description="Baseplate protein J-like barrel" evidence="1">
    <location>
        <begin position="98"/>
        <end position="184"/>
    </location>
</feature>
<evidence type="ECO:0000259" key="3">
    <source>
        <dbReference type="Pfam" id="PF26079"/>
    </source>
</evidence>
<dbReference type="Pfam" id="PF04865">
    <property type="entry name" value="Baseplate_J"/>
    <property type="match status" value="1"/>
</dbReference>
<sequence length="374" mass="41130">MRPAFGLPDIRFVETDAAEVERRILSTYEEITGRKLYPGNPERLFLESLAYIIAQQNFLIDYAAKMNLLAYARGGHLDHLGALLGVSRLSAQPARTTLRFEIAEPLSFPVVIPKGARATPDGKLFFATLSEAQIEPGKTSVEVEAECLEAGTRGNGFLPGQINRLVDPVAYVVKVENTTVSLGGADTESDEHYRERIRLAPESFSNAGSRGAYEFWAKSAHQDIADVSVWSPSPGEVNVCILMKDGGLPSQEILDLVTQVLSSEKVRPLTDQVTVQAPQTVSYNIDLTYYVYREYEALVSQIQQAVTEAVNAYIQWQKTKLGRDITPSVLVDYVQSVAGVKRVSVVSPAYQPLEPWQVAREGTVTVTYGGLEDA</sequence>
<dbReference type="InterPro" id="IPR006949">
    <property type="entry name" value="Barrel_Baseplate_J-like"/>
</dbReference>
<dbReference type="InterPro" id="IPR052726">
    <property type="entry name" value="Phage_Baseplate_Hub"/>
</dbReference>
<dbReference type="InterPro" id="IPR058531">
    <property type="entry name" value="Baseplate_J_M"/>
</dbReference>
<dbReference type="InterPro" id="IPR058530">
    <property type="entry name" value="Baseplate_J-like_C"/>
</dbReference>
<evidence type="ECO:0000313" key="4">
    <source>
        <dbReference type="EMBL" id="HFC97926.1"/>
    </source>
</evidence>
<organism evidence="4">
    <name type="scientific">Thermosulfurimonas dismutans</name>
    <dbReference type="NCBI Taxonomy" id="999894"/>
    <lineage>
        <taxon>Bacteria</taxon>
        <taxon>Pseudomonadati</taxon>
        <taxon>Thermodesulfobacteriota</taxon>
        <taxon>Thermodesulfobacteria</taxon>
        <taxon>Thermodesulfobacteriales</taxon>
        <taxon>Thermodesulfobacteriaceae</taxon>
        <taxon>Thermosulfurimonas</taxon>
    </lineage>
</organism>
<feature type="domain" description="Baseplate J-like C-terminal" evidence="3">
    <location>
        <begin position="299"/>
        <end position="367"/>
    </location>
</feature>
<dbReference type="PIRSF" id="PIRSF020481">
    <property type="entry name" value="BAP"/>
    <property type="match status" value="1"/>
</dbReference>
<comment type="caution">
    <text evidence="4">The sequence shown here is derived from an EMBL/GenBank/DDBJ whole genome shotgun (WGS) entry which is preliminary data.</text>
</comment>
<feature type="domain" description="Baseplate J-like central" evidence="2">
    <location>
        <begin position="205"/>
        <end position="277"/>
    </location>
</feature>
<dbReference type="Pfam" id="PF26079">
    <property type="entry name" value="Baseplate_J_C"/>
    <property type="match status" value="1"/>
</dbReference>
<dbReference type="PANTHER" id="PTHR35862">
    <property type="entry name" value="FELS-2 PROPHAGE PROTEIN"/>
    <property type="match status" value="1"/>
</dbReference>